<feature type="transmembrane region" description="Helical" evidence="7">
    <location>
        <begin position="69"/>
        <end position="89"/>
    </location>
</feature>
<dbReference type="SUPFAM" id="SSF103473">
    <property type="entry name" value="MFS general substrate transporter"/>
    <property type="match status" value="1"/>
</dbReference>
<keyword evidence="5 7" id="KW-0472">Membrane</keyword>
<evidence type="ECO:0000313" key="9">
    <source>
        <dbReference type="EMBL" id="CRK81072.1"/>
    </source>
</evidence>
<feature type="transmembrane region" description="Helical" evidence="7">
    <location>
        <begin position="264"/>
        <end position="283"/>
    </location>
</feature>
<feature type="transmembrane region" description="Helical" evidence="7">
    <location>
        <begin position="295"/>
        <end position="313"/>
    </location>
</feature>
<dbReference type="PANTHER" id="PTHR43683">
    <property type="entry name" value="MULTIDRUG EFFLUX PROTEIN YFMO"/>
    <property type="match status" value="1"/>
</dbReference>
<dbReference type="Proteomes" id="UP000199087">
    <property type="component" value="Unassembled WGS sequence"/>
</dbReference>
<feature type="transmembrane region" description="Helical" evidence="7">
    <location>
        <begin position="183"/>
        <end position="202"/>
    </location>
</feature>
<evidence type="ECO:0000256" key="6">
    <source>
        <dbReference type="SAM" id="MobiDB-lite"/>
    </source>
</evidence>
<dbReference type="CDD" id="cd17474">
    <property type="entry name" value="MFS_YfmO_like"/>
    <property type="match status" value="1"/>
</dbReference>
<evidence type="ECO:0000256" key="4">
    <source>
        <dbReference type="ARBA" id="ARBA00022989"/>
    </source>
</evidence>
<dbReference type="PANTHER" id="PTHR43683:SF1">
    <property type="entry name" value="MULTIDRUG EFFLUX PROTEIN YFMO"/>
    <property type="match status" value="1"/>
</dbReference>
<accession>A0A0U1NTL0</accession>
<feature type="transmembrane region" description="Helical" evidence="7">
    <location>
        <begin position="319"/>
        <end position="342"/>
    </location>
</feature>
<dbReference type="AlphaFoldDB" id="A0A0U1NTL0"/>
<keyword evidence="2" id="KW-0813">Transport</keyword>
<dbReference type="RefSeq" id="WP_090631582.1">
    <property type="nucleotide sequence ID" value="NZ_CVRB01000001.1"/>
</dbReference>
<feature type="transmembrane region" description="Helical" evidence="7">
    <location>
        <begin position="232"/>
        <end position="252"/>
    </location>
</feature>
<feature type="region of interest" description="Disordered" evidence="6">
    <location>
        <begin position="1"/>
        <end position="20"/>
    </location>
</feature>
<dbReference type="PROSITE" id="PS50850">
    <property type="entry name" value="MFS"/>
    <property type="match status" value="1"/>
</dbReference>
<dbReference type="GO" id="GO:0005886">
    <property type="term" value="C:plasma membrane"/>
    <property type="evidence" value="ECO:0007669"/>
    <property type="project" value="UniProtKB-SubCell"/>
</dbReference>
<dbReference type="InterPro" id="IPR053200">
    <property type="entry name" value="YfmO-like"/>
</dbReference>
<feature type="transmembrane region" description="Helical" evidence="7">
    <location>
        <begin position="96"/>
        <end position="114"/>
    </location>
</feature>
<keyword evidence="10" id="KW-1185">Reference proteome</keyword>
<reference evidence="10" key="1">
    <citation type="submission" date="2015-05" db="EMBL/GenBank/DDBJ databases">
        <authorList>
            <person name="Urmite Genomes"/>
        </authorList>
    </citation>
    <scope>NUCLEOTIDE SEQUENCE [LARGE SCALE GENOMIC DNA]</scope>
    <source>
        <strain evidence="10">LF1</strain>
    </source>
</reference>
<dbReference type="InterPro" id="IPR020846">
    <property type="entry name" value="MFS_dom"/>
</dbReference>
<gene>
    <name evidence="9" type="primary">yfmO</name>
    <name evidence="9" type="ORF">BN000_00970</name>
</gene>
<evidence type="ECO:0000256" key="1">
    <source>
        <dbReference type="ARBA" id="ARBA00004651"/>
    </source>
</evidence>
<evidence type="ECO:0000313" key="10">
    <source>
        <dbReference type="Proteomes" id="UP000199087"/>
    </source>
</evidence>
<comment type="subcellular location">
    <subcellularLocation>
        <location evidence="1">Cell membrane</location>
        <topology evidence="1">Multi-pass membrane protein</topology>
    </subcellularLocation>
</comment>
<sequence length="416" mass="43893">MSSSSKLSVTSPAKAGSSSGEKQSLLKQSKAVWAVFFASIIAFMGLGLVDPILPAIAKNLQATPSQVTLLFTSYNAVMAVAMLITGAISSRLGIKWTLLTGIVIIAVFSALGGMSNGIWTLVGLRGGWGLGNSLFVATALAAIVSLSKNGTAKAIVLYEAAVGLGISVGPLIGGWLGGISWRGPFLGVAALMVVAFIGLITLMPKSASKDPKTIQRKTSVLDPFRALKHRSLLVFGISAALYNFGFFTLLAYSPFVLGLDEHGLGFVFLGWGILLAITSVFMAPKLQLRFGTVKSMCAMLTLFALLLVVMGVWTNIQWVLIVAIILAGAVLGNNNTLITTAVMNSAPVERATASSAYSFLRFIGGAIAPYFAGKLAEWYNPHVPFIVGAGFVLLSVLLIWINTKHLKHVDDAFEGH</sequence>
<dbReference type="Gene3D" id="1.20.1250.20">
    <property type="entry name" value="MFS general substrate transporter like domains"/>
    <property type="match status" value="1"/>
</dbReference>
<dbReference type="OrthoDB" id="66811at2"/>
<evidence type="ECO:0000259" key="8">
    <source>
        <dbReference type="PROSITE" id="PS50850"/>
    </source>
</evidence>
<dbReference type="InterPro" id="IPR011701">
    <property type="entry name" value="MFS"/>
</dbReference>
<dbReference type="Pfam" id="PF07690">
    <property type="entry name" value="MFS_1"/>
    <property type="match status" value="1"/>
</dbReference>
<feature type="transmembrane region" description="Helical" evidence="7">
    <location>
        <begin position="126"/>
        <end position="144"/>
    </location>
</feature>
<keyword evidence="3 7" id="KW-0812">Transmembrane</keyword>
<feature type="transmembrane region" description="Helical" evidence="7">
    <location>
        <begin position="354"/>
        <end position="371"/>
    </location>
</feature>
<dbReference type="GO" id="GO:0022857">
    <property type="term" value="F:transmembrane transporter activity"/>
    <property type="evidence" value="ECO:0007669"/>
    <property type="project" value="InterPro"/>
</dbReference>
<feature type="transmembrane region" description="Helical" evidence="7">
    <location>
        <begin position="383"/>
        <end position="401"/>
    </location>
</feature>
<evidence type="ECO:0000256" key="7">
    <source>
        <dbReference type="SAM" id="Phobius"/>
    </source>
</evidence>
<evidence type="ECO:0000256" key="5">
    <source>
        <dbReference type="ARBA" id="ARBA00023136"/>
    </source>
</evidence>
<evidence type="ECO:0000256" key="3">
    <source>
        <dbReference type="ARBA" id="ARBA00022692"/>
    </source>
</evidence>
<dbReference type="InterPro" id="IPR036259">
    <property type="entry name" value="MFS_trans_sf"/>
</dbReference>
<dbReference type="STRING" id="1499688.BN000_00970"/>
<dbReference type="PRINTS" id="PR01035">
    <property type="entry name" value="TCRTETA"/>
</dbReference>
<keyword evidence="4 7" id="KW-1133">Transmembrane helix</keyword>
<dbReference type="EMBL" id="CVRB01000001">
    <property type="protein sequence ID" value="CRK81072.1"/>
    <property type="molecule type" value="Genomic_DNA"/>
</dbReference>
<name>A0A0U1NTL0_9BACI</name>
<feature type="transmembrane region" description="Helical" evidence="7">
    <location>
        <begin position="156"/>
        <end position="177"/>
    </location>
</feature>
<dbReference type="InterPro" id="IPR001958">
    <property type="entry name" value="Tet-R_TetA/multi-R_MdtG-like"/>
</dbReference>
<organism evidence="9 10">
    <name type="scientific">Neobacillus massiliamazoniensis</name>
    <dbReference type="NCBI Taxonomy" id="1499688"/>
    <lineage>
        <taxon>Bacteria</taxon>
        <taxon>Bacillati</taxon>
        <taxon>Bacillota</taxon>
        <taxon>Bacilli</taxon>
        <taxon>Bacillales</taxon>
        <taxon>Bacillaceae</taxon>
        <taxon>Neobacillus</taxon>
    </lineage>
</organism>
<evidence type="ECO:0000256" key="2">
    <source>
        <dbReference type="ARBA" id="ARBA00022448"/>
    </source>
</evidence>
<feature type="domain" description="Major facilitator superfamily (MFS) profile" evidence="8">
    <location>
        <begin position="31"/>
        <end position="407"/>
    </location>
</feature>
<protein>
    <submittedName>
        <fullName evidence="9">Major facilitator superfamily multidrug:cation symporter</fullName>
    </submittedName>
</protein>
<proteinExistence type="predicted"/>
<feature type="transmembrane region" description="Helical" evidence="7">
    <location>
        <begin position="31"/>
        <end position="49"/>
    </location>
</feature>